<keyword evidence="1 3" id="KW-0378">Hydrolase</keyword>
<accession>A0A0H4TDH9</accession>
<dbReference type="AlphaFoldDB" id="A0A0H4TDH9"/>
<organism evidence="3">
    <name type="scientific">uncultured Microgenomates bacterium Rifle_16ft_4_minimus_954</name>
    <dbReference type="NCBI Taxonomy" id="1665122"/>
    <lineage>
        <taxon>Bacteria</taxon>
        <taxon>Candidatus Microgenomatota</taxon>
        <taxon>environmental samples</taxon>
    </lineage>
</organism>
<name>A0A0H4TDH9_9BACT</name>
<evidence type="ECO:0000259" key="2">
    <source>
        <dbReference type="PROSITE" id="PS51462"/>
    </source>
</evidence>
<evidence type="ECO:0000313" key="3">
    <source>
        <dbReference type="EMBL" id="AKQ04955.1"/>
    </source>
</evidence>
<dbReference type="InterPro" id="IPR015797">
    <property type="entry name" value="NUDIX_hydrolase-like_dom_sf"/>
</dbReference>
<gene>
    <name evidence="3" type="primary">mutT</name>
</gene>
<dbReference type="InterPro" id="IPR020084">
    <property type="entry name" value="NUDIX_hydrolase_CS"/>
</dbReference>
<proteinExistence type="predicted"/>
<dbReference type="EMBL" id="KT007056">
    <property type="protein sequence ID" value="AKQ04955.1"/>
    <property type="molecule type" value="Genomic_DNA"/>
</dbReference>
<dbReference type="PANTHER" id="PTHR43222:SF2">
    <property type="entry name" value="NUDIX HYDROLASE 23, CHLOROPLASTIC"/>
    <property type="match status" value="1"/>
</dbReference>
<feature type="domain" description="Nudix hydrolase" evidence="2">
    <location>
        <begin position="33"/>
        <end position="161"/>
    </location>
</feature>
<evidence type="ECO:0000256" key="1">
    <source>
        <dbReference type="ARBA" id="ARBA00022801"/>
    </source>
</evidence>
<dbReference type="EC" id="3.6.1.-" evidence="3"/>
<protein>
    <submittedName>
        <fullName evidence="3">Mutator protein</fullName>
        <ecNumber evidence="3">3.6.1.-</ecNumber>
    </submittedName>
</protein>
<sequence>MINYKFCPYCGSPSKKYKEYFKCGICGKVVYLASYPTASAFIIKNGKYLISKRAIEPDKGMYDVIGGFLRGGELPEEGLKREFKEETGSSVKILDLLGVYTGKYNHQGDLIYTFDVCYVAKLTNPKIKPNDDVASFHWFPIGTIPGNLDGDWLAKALKDLEKWYQDKK</sequence>
<reference evidence="3" key="1">
    <citation type="journal article" date="2015" name="ISME J.">
        <title>Aquifer environment selects for microbial species cohorts in sediment and groundwater.</title>
        <authorList>
            <person name="Hug L.A."/>
            <person name="Thomas B.C."/>
            <person name="Brown C.T."/>
            <person name="Frischkorn K.R."/>
            <person name="Williams K.H."/>
            <person name="Tringe S.G."/>
            <person name="Banfield J.F."/>
        </authorList>
    </citation>
    <scope>NUCLEOTIDE SEQUENCE</scope>
</reference>
<dbReference type="PROSITE" id="PS51462">
    <property type="entry name" value="NUDIX"/>
    <property type="match status" value="1"/>
</dbReference>
<dbReference type="CDD" id="cd02883">
    <property type="entry name" value="NUDIX_Hydrolase"/>
    <property type="match status" value="1"/>
</dbReference>
<dbReference type="Pfam" id="PF00293">
    <property type="entry name" value="NUDIX"/>
    <property type="match status" value="1"/>
</dbReference>
<dbReference type="GO" id="GO:0016787">
    <property type="term" value="F:hydrolase activity"/>
    <property type="evidence" value="ECO:0007669"/>
    <property type="project" value="UniProtKB-KW"/>
</dbReference>
<dbReference type="Gene3D" id="3.90.79.10">
    <property type="entry name" value="Nucleoside Triphosphate Pyrophosphohydrolase"/>
    <property type="match status" value="1"/>
</dbReference>
<dbReference type="PANTHER" id="PTHR43222">
    <property type="entry name" value="NUDIX HYDROLASE 23"/>
    <property type="match status" value="1"/>
</dbReference>
<dbReference type="PROSITE" id="PS00893">
    <property type="entry name" value="NUDIX_BOX"/>
    <property type="match status" value="1"/>
</dbReference>
<dbReference type="SUPFAM" id="SSF55811">
    <property type="entry name" value="Nudix"/>
    <property type="match status" value="1"/>
</dbReference>
<dbReference type="InterPro" id="IPR000086">
    <property type="entry name" value="NUDIX_hydrolase_dom"/>
</dbReference>